<reference evidence="6" key="1">
    <citation type="submission" date="2023-10" db="EMBL/GenBank/DDBJ databases">
        <title>Genome assemblies of two species of porcelain crab, Petrolisthes cinctipes and Petrolisthes manimaculis (Anomura: Porcellanidae).</title>
        <authorList>
            <person name="Angst P."/>
        </authorList>
    </citation>
    <scope>NUCLEOTIDE SEQUENCE</scope>
    <source>
        <strain evidence="6">PB745_01</strain>
        <tissue evidence="6">Gill</tissue>
    </source>
</reference>
<comment type="cofactor">
    <cofactor evidence="1">
        <name>Mg(2+)</name>
        <dbReference type="ChEBI" id="CHEBI:18420"/>
    </cofactor>
</comment>
<dbReference type="InterPro" id="IPR055295">
    <property type="entry name" value="NUDT22/NUDT9-like"/>
</dbReference>
<dbReference type="GO" id="GO:0052751">
    <property type="term" value="F:GDP-mannose hydrolase activity"/>
    <property type="evidence" value="ECO:0007669"/>
    <property type="project" value="TreeGrafter"/>
</dbReference>
<feature type="non-terminal residue" evidence="6">
    <location>
        <position position="65"/>
    </location>
</feature>
<name>A0AAE1KRZ3_PETCI</name>
<evidence type="ECO:0008006" key="8">
    <source>
        <dbReference type="Google" id="ProtNLM"/>
    </source>
</evidence>
<evidence type="ECO:0000313" key="7">
    <source>
        <dbReference type="Proteomes" id="UP001286313"/>
    </source>
</evidence>
<feature type="compositionally biased region" description="Basic and acidic residues" evidence="5">
    <location>
        <begin position="52"/>
        <end position="65"/>
    </location>
</feature>
<accession>A0AAE1KRZ3</accession>
<proteinExistence type="predicted"/>
<evidence type="ECO:0000256" key="3">
    <source>
        <dbReference type="ARBA" id="ARBA00022801"/>
    </source>
</evidence>
<keyword evidence="7" id="KW-1185">Reference proteome</keyword>
<comment type="caution">
    <text evidence="6">The sequence shown here is derived from an EMBL/GenBank/DDBJ whole genome shotgun (WGS) entry which is preliminary data.</text>
</comment>
<dbReference type="GO" id="GO:0046872">
    <property type="term" value="F:metal ion binding"/>
    <property type="evidence" value="ECO:0007669"/>
    <property type="project" value="UniProtKB-KW"/>
</dbReference>
<protein>
    <recommendedName>
        <fullName evidence="8">Nudix hydrolase domain-containing protein</fullName>
    </recommendedName>
</protein>
<sequence>MSDALGVGLLAMTSDNCLVVTRRAEWTQEHPGALDRPGGHPEPSNVFPHDGSLLKEEEEERRSQM</sequence>
<dbReference type="SUPFAM" id="SSF55811">
    <property type="entry name" value="Nudix"/>
    <property type="match status" value="1"/>
</dbReference>
<keyword evidence="4" id="KW-0460">Magnesium</keyword>
<keyword evidence="2" id="KW-0479">Metal-binding</keyword>
<keyword evidence="3" id="KW-0378">Hydrolase</keyword>
<dbReference type="EMBL" id="JAWQEG010001079">
    <property type="protein sequence ID" value="KAK3882579.1"/>
    <property type="molecule type" value="Genomic_DNA"/>
</dbReference>
<evidence type="ECO:0000256" key="4">
    <source>
        <dbReference type="ARBA" id="ARBA00022842"/>
    </source>
</evidence>
<gene>
    <name evidence="6" type="ORF">Pcinc_013056</name>
</gene>
<feature type="region of interest" description="Disordered" evidence="5">
    <location>
        <begin position="28"/>
        <end position="65"/>
    </location>
</feature>
<evidence type="ECO:0000256" key="5">
    <source>
        <dbReference type="SAM" id="MobiDB-lite"/>
    </source>
</evidence>
<dbReference type="Proteomes" id="UP001286313">
    <property type="component" value="Unassembled WGS sequence"/>
</dbReference>
<dbReference type="InterPro" id="IPR015797">
    <property type="entry name" value="NUDIX_hydrolase-like_dom_sf"/>
</dbReference>
<evidence type="ECO:0000256" key="1">
    <source>
        <dbReference type="ARBA" id="ARBA00001946"/>
    </source>
</evidence>
<evidence type="ECO:0000313" key="6">
    <source>
        <dbReference type="EMBL" id="KAK3882579.1"/>
    </source>
</evidence>
<evidence type="ECO:0000256" key="2">
    <source>
        <dbReference type="ARBA" id="ARBA00022723"/>
    </source>
</evidence>
<dbReference type="AlphaFoldDB" id="A0AAE1KRZ3"/>
<organism evidence="6 7">
    <name type="scientific">Petrolisthes cinctipes</name>
    <name type="common">Flat porcelain crab</name>
    <dbReference type="NCBI Taxonomy" id="88211"/>
    <lineage>
        <taxon>Eukaryota</taxon>
        <taxon>Metazoa</taxon>
        <taxon>Ecdysozoa</taxon>
        <taxon>Arthropoda</taxon>
        <taxon>Crustacea</taxon>
        <taxon>Multicrustacea</taxon>
        <taxon>Malacostraca</taxon>
        <taxon>Eumalacostraca</taxon>
        <taxon>Eucarida</taxon>
        <taxon>Decapoda</taxon>
        <taxon>Pleocyemata</taxon>
        <taxon>Anomura</taxon>
        <taxon>Galatheoidea</taxon>
        <taxon>Porcellanidae</taxon>
        <taxon>Petrolisthes</taxon>
    </lineage>
</organism>
<dbReference type="PANTHER" id="PTHR31835">
    <property type="entry name" value="URIDINE DIPHOSPHATE GLUCOSE PYROPHOSPHATASE"/>
    <property type="match status" value="1"/>
</dbReference>
<dbReference type="PANTHER" id="PTHR31835:SF1">
    <property type="entry name" value="URIDINE DIPHOSPHATE GLUCOSE PYROPHOSPHATASE NUDT22"/>
    <property type="match status" value="1"/>
</dbReference>